<dbReference type="Proteomes" id="UP001163321">
    <property type="component" value="Chromosome 8"/>
</dbReference>
<evidence type="ECO:0000313" key="2">
    <source>
        <dbReference type="Proteomes" id="UP001163321"/>
    </source>
</evidence>
<gene>
    <name evidence="1" type="ORF">PsorP6_002986</name>
</gene>
<accession>A0ACC0VQ87</accession>
<reference evidence="1 2" key="1">
    <citation type="journal article" date="2022" name="bioRxiv">
        <title>The genome of the oomycete Peronosclerospora sorghi, a cosmopolitan pathogen of maize and sorghum, is inflated with dispersed pseudogenes.</title>
        <authorList>
            <person name="Fletcher K."/>
            <person name="Martin F."/>
            <person name="Isakeit T."/>
            <person name="Cavanaugh K."/>
            <person name="Magill C."/>
            <person name="Michelmore R."/>
        </authorList>
    </citation>
    <scope>NUCLEOTIDE SEQUENCE [LARGE SCALE GENOMIC DNA]</scope>
    <source>
        <strain evidence="1">P6</strain>
    </source>
</reference>
<organism evidence="1 2">
    <name type="scientific">Peronosclerospora sorghi</name>
    <dbReference type="NCBI Taxonomy" id="230839"/>
    <lineage>
        <taxon>Eukaryota</taxon>
        <taxon>Sar</taxon>
        <taxon>Stramenopiles</taxon>
        <taxon>Oomycota</taxon>
        <taxon>Peronosporomycetes</taxon>
        <taxon>Peronosporales</taxon>
        <taxon>Peronosporaceae</taxon>
        <taxon>Peronosclerospora</taxon>
    </lineage>
</organism>
<name>A0ACC0VQ87_9STRA</name>
<dbReference type="EMBL" id="CM047587">
    <property type="protein sequence ID" value="KAI9907641.1"/>
    <property type="molecule type" value="Genomic_DNA"/>
</dbReference>
<comment type="caution">
    <text evidence="1">The sequence shown here is derived from an EMBL/GenBank/DDBJ whole genome shotgun (WGS) entry which is preliminary data.</text>
</comment>
<sequence length="261" mass="29892">MWDIKRRHYSTSNSKAVAQGLRQLMIFLIAYKISLDYVIWFDVNNIERKSGHGQSADVDVDLSPQVNTALRSEILYYTTSGIKESVREVTGELVSIPISGEVEAGKSIKFWSFCPTSFRSWVDRNAKVPSPGDKSACRYCNASYTFGSTKNQECGDGMNFNEPDIVLKDNDLMTKIRIDPPTAHRIYDQIHKDSDFCAQRMERLYKTFIKRKDPEGVSALPPKPYKFRFQQKMSRIFALSTQARAENALEFKHNYPALIMC</sequence>
<keyword evidence="2" id="KW-1185">Reference proteome</keyword>
<evidence type="ECO:0000313" key="1">
    <source>
        <dbReference type="EMBL" id="KAI9907641.1"/>
    </source>
</evidence>
<proteinExistence type="predicted"/>
<protein>
    <submittedName>
        <fullName evidence="1">Uncharacterized protein</fullName>
    </submittedName>
</protein>